<dbReference type="EMBL" id="JAUSQZ010000001">
    <property type="protein sequence ID" value="MDP9824890.1"/>
    <property type="molecule type" value="Genomic_DNA"/>
</dbReference>
<proteinExistence type="predicted"/>
<dbReference type="Proteomes" id="UP001235712">
    <property type="component" value="Unassembled WGS sequence"/>
</dbReference>
<accession>A0ABT9NWT9</accession>
<keyword evidence="2" id="KW-1185">Reference proteome</keyword>
<gene>
    <name evidence="1" type="ORF">J2S57_000639</name>
</gene>
<reference evidence="1 2" key="1">
    <citation type="submission" date="2023-07" db="EMBL/GenBank/DDBJ databases">
        <title>Sequencing the genomes of 1000 actinobacteria strains.</title>
        <authorList>
            <person name="Klenk H.-P."/>
        </authorList>
    </citation>
    <scope>NUCLEOTIDE SEQUENCE [LARGE SCALE GENOMIC DNA]</scope>
    <source>
        <strain evidence="1 2">DSM 44388</strain>
    </source>
</reference>
<protein>
    <submittedName>
        <fullName evidence="1">Uncharacterized protein</fullName>
    </submittedName>
</protein>
<sequence length="131" mass="14722">MTENDDARRWVFARGSAGVDEIQAVVDEVLEESLRTRQRPPVPRQAGPEPQQMLDLTELEPRVVDLERTIRVSASGQGNAPDATEIIIEIGKGLAVKFAWELWISQIWPRLTGKADDAIGPRRDGRHSRRT</sequence>
<evidence type="ECO:0000313" key="2">
    <source>
        <dbReference type="Proteomes" id="UP001235712"/>
    </source>
</evidence>
<name>A0ABT9NWT9_9ACTN</name>
<comment type="caution">
    <text evidence="1">The sequence shown here is derived from an EMBL/GenBank/DDBJ whole genome shotgun (WGS) entry which is preliminary data.</text>
</comment>
<dbReference type="RefSeq" id="WP_307238106.1">
    <property type="nucleotide sequence ID" value="NZ_JAUSQZ010000001.1"/>
</dbReference>
<organism evidence="1 2">
    <name type="scientific">Kineosporia succinea</name>
    <dbReference type="NCBI Taxonomy" id="84632"/>
    <lineage>
        <taxon>Bacteria</taxon>
        <taxon>Bacillati</taxon>
        <taxon>Actinomycetota</taxon>
        <taxon>Actinomycetes</taxon>
        <taxon>Kineosporiales</taxon>
        <taxon>Kineosporiaceae</taxon>
        <taxon>Kineosporia</taxon>
    </lineage>
</organism>
<evidence type="ECO:0000313" key="1">
    <source>
        <dbReference type="EMBL" id="MDP9824890.1"/>
    </source>
</evidence>